<accession>A0A3E3HUU8</accession>
<feature type="non-terminal residue" evidence="1">
    <location>
        <position position="1"/>
    </location>
</feature>
<evidence type="ECO:0000313" key="2">
    <source>
        <dbReference type="Proteomes" id="UP000260812"/>
    </source>
</evidence>
<gene>
    <name evidence="1" type="ORF">DXC51_29180</name>
</gene>
<comment type="caution">
    <text evidence="1">The sequence shown here is derived from an EMBL/GenBank/DDBJ whole genome shotgun (WGS) entry which is preliminary data.</text>
</comment>
<dbReference type="EMBL" id="QVLV01000052">
    <property type="protein sequence ID" value="RGE55495.1"/>
    <property type="molecule type" value="Genomic_DNA"/>
</dbReference>
<sequence>LFARHGRALTGVSPEHTQIVGSV</sequence>
<dbReference type="Proteomes" id="UP000260812">
    <property type="component" value="Unassembled WGS sequence"/>
</dbReference>
<name>A0A3E3HUU8_9FIRM</name>
<protein>
    <submittedName>
        <fullName evidence="1">Polysaccharide deacetylase</fullName>
    </submittedName>
</protein>
<keyword evidence="2" id="KW-1185">Reference proteome</keyword>
<evidence type="ECO:0000313" key="1">
    <source>
        <dbReference type="EMBL" id="RGE55495.1"/>
    </source>
</evidence>
<dbReference type="AlphaFoldDB" id="A0A3E3HUU8"/>
<reference evidence="1" key="1">
    <citation type="submission" date="2018-08" db="EMBL/GenBank/DDBJ databases">
        <title>A genome reference for cultivated species of the human gut microbiota.</title>
        <authorList>
            <person name="Zou Y."/>
            <person name="Xue W."/>
            <person name="Luo G."/>
        </authorList>
    </citation>
    <scope>NUCLEOTIDE SEQUENCE [LARGE SCALE GENOMIC DNA]</scope>
    <source>
        <strain evidence="1">TF05-5AC</strain>
    </source>
</reference>
<organism evidence="1 2">
    <name type="scientific">Eisenbergiella massiliensis</name>
    <dbReference type="NCBI Taxonomy" id="1720294"/>
    <lineage>
        <taxon>Bacteria</taxon>
        <taxon>Bacillati</taxon>
        <taxon>Bacillota</taxon>
        <taxon>Clostridia</taxon>
        <taxon>Lachnospirales</taxon>
        <taxon>Lachnospiraceae</taxon>
        <taxon>Eisenbergiella</taxon>
    </lineage>
</organism>
<proteinExistence type="predicted"/>